<evidence type="ECO:0000313" key="1">
    <source>
        <dbReference type="EMBL" id="JAH24866.1"/>
    </source>
</evidence>
<dbReference type="EMBL" id="GBXM01083711">
    <property type="protein sequence ID" value="JAH24866.1"/>
    <property type="molecule type" value="Transcribed_RNA"/>
</dbReference>
<reference evidence="1" key="1">
    <citation type="submission" date="2014-11" db="EMBL/GenBank/DDBJ databases">
        <authorList>
            <person name="Amaro Gonzalez C."/>
        </authorList>
    </citation>
    <scope>NUCLEOTIDE SEQUENCE</scope>
</reference>
<organism evidence="1">
    <name type="scientific">Anguilla anguilla</name>
    <name type="common">European freshwater eel</name>
    <name type="synonym">Muraena anguilla</name>
    <dbReference type="NCBI Taxonomy" id="7936"/>
    <lineage>
        <taxon>Eukaryota</taxon>
        <taxon>Metazoa</taxon>
        <taxon>Chordata</taxon>
        <taxon>Craniata</taxon>
        <taxon>Vertebrata</taxon>
        <taxon>Euteleostomi</taxon>
        <taxon>Actinopterygii</taxon>
        <taxon>Neopterygii</taxon>
        <taxon>Teleostei</taxon>
        <taxon>Anguilliformes</taxon>
        <taxon>Anguillidae</taxon>
        <taxon>Anguilla</taxon>
    </lineage>
</organism>
<proteinExistence type="predicted"/>
<reference evidence="1" key="2">
    <citation type="journal article" date="2015" name="Fish Shellfish Immunol.">
        <title>Early steps in the European eel (Anguilla anguilla)-Vibrio vulnificus interaction in the gills: Role of the RtxA13 toxin.</title>
        <authorList>
            <person name="Callol A."/>
            <person name="Pajuelo D."/>
            <person name="Ebbesson L."/>
            <person name="Teles M."/>
            <person name="MacKenzie S."/>
            <person name="Amaro C."/>
        </authorList>
    </citation>
    <scope>NUCLEOTIDE SEQUENCE</scope>
</reference>
<accession>A0A0E9R6U9</accession>
<sequence>MSFPAEHSLHFESLNPYSPLCLSSSGTTAVSQLLLFRQISQSLS</sequence>
<dbReference type="AlphaFoldDB" id="A0A0E9R6U9"/>
<name>A0A0E9R6U9_ANGAN</name>
<protein>
    <submittedName>
        <fullName evidence="1">Uncharacterized protein</fullName>
    </submittedName>
</protein>